<evidence type="ECO:0000256" key="3">
    <source>
        <dbReference type="ARBA" id="ARBA00022729"/>
    </source>
</evidence>
<evidence type="ECO:0000256" key="2">
    <source>
        <dbReference type="ARBA" id="ARBA00022448"/>
    </source>
</evidence>
<evidence type="ECO:0000256" key="1">
    <source>
        <dbReference type="ARBA" id="ARBA00008520"/>
    </source>
</evidence>
<dbReference type="PANTHER" id="PTHR43649:SF34">
    <property type="entry name" value="ABC TRANSPORTER PERIPLASMIC-BINDING PROTEIN YCJN-RELATED"/>
    <property type="match status" value="1"/>
</dbReference>
<sequence length="338" mass="36946">MRTDLKGASIKWIGGADGPTTPWEDAAAKKFSEATGINVTVVRGQQSATDRLAEYRQQLSAGSSDIDVYQIDVIWPGIMAEFAEDLSPAFPTIKDDFFPAIADNNTVNGKLVAVPWFTDAGLLYYRKDLLQKYGIANPPATWKELEDAAKKIQDGERAAGNQDFWGFVWQGKAYEGLTCDALEWQVSNGGGSIIEPDGTISINNPQAIAAFDRAKSWIGNITPTGVTGYQEEEARGVWQAGNAAFMRNWPYAYSIGQADPKLKDKFDVVPLPKGDGDKARNADTLGGWQLMVNKNSKNKEAAIELVKFLTSAELQKSNAIERSLLPTRPATYQDADVV</sequence>
<protein>
    <submittedName>
        <fullName evidence="4">ABC transporter substrate-binding protein</fullName>
    </submittedName>
</protein>
<dbReference type="EMBL" id="LJCR01002429">
    <property type="protein sequence ID" value="KPV48745.1"/>
    <property type="molecule type" value="Genomic_DNA"/>
</dbReference>
<name>A0A0P9EWQ5_9CHLR</name>
<keyword evidence="2" id="KW-0813">Transport</keyword>
<proteinExistence type="inferred from homology"/>
<dbReference type="PATRIC" id="fig|186479.3.peg.4868"/>
<evidence type="ECO:0000313" key="5">
    <source>
        <dbReference type="Proteomes" id="UP000050509"/>
    </source>
</evidence>
<gene>
    <name evidence="4" type="ORF">SE17_36425</name>
</gene>
<keyword evidence="5" id="KW-1185">Reference proteome</keyword>
<organism evidence="4 5">
    <name type="scientific">Kouleothrix aurantiaca</name>
    <dbReference type="NCBI Taxonomy" id="186479"/>
    <lineage>
        <taxon>Bacteria</taxon>
        <taxon>Bacillati</taxon>
        <taxon>Chloroflexota</taxon>
        <taxon>Chloroflexia</taxon>
        <taxon>Chloroflexales</taxon>
        <taxon>Roseiflexineae</taxon>
        <taxon>Roseiflexaceae</taxon>
        <taxon>Kouleothrix</taxon>
    </lineage>
</organism>
<evidence type="ECO:0000313" key="4">
    <source>
        <dbReference type="EMBL" id="KPV48745.1"/>
    </source>
</evidence>
<feature type="non-terminal residue" evidence="4">
    <location>
        <position position="338"/>
    </location>
</feature>
<dbReference type="PANTHER" id="PTHR43649">
    <property type="entry name" value="ARABINOSE-BINDING PROTEIN-RELATED"/>
    <property type="match status" value="1"/>
</dbReference>
<accession>A0A0P9EWQ5</accession>
<dbReference type="InterPro" id="IPR050490">
    <property type="entry name" value="Bact_solute-bd_prot1"/>
</dbReference>
<dbReference type="Pfam" id="PF01547">
    <property type="entry name" value="SBP_bac_1"/>
    <property type="match status" value="1"/>
</dbReference>
<reference evidence="4 5" key="1">
    <citation type="submission" date="2015-09" db="EMBL/GenBank/DDBJ databases">
        <title>Draft genome sequence of Kouleothrix aurantiaca JCM 19913.</title>
        <authorList>
            <person name="Hemp J."/>
        </authorList>
    </citation>
    <scope>NUCLEOTIDE SEQUENCE [LARGE SCALE GENOMIC DNA]</scope>
    <source>
        <strain evidence="4 5">COM-B</strain>
    </source>
</reference>
<dbReference type="AlphaFoldDB" id="A0A0P9EWQ5"/>
<dbReference type="InterPro" id="IPR006059">
    <property type="entry name" value="SBP"/>
</dbReference>
<dbReference type="CDD" id="cd14750">
    <property type="entry name" value="PBP2_TMBP"/>
    <property type="match status" value="1"/>
</dbReference>
<dbReference type="Proteomes" id="UP000050509">
    <property type="component" value="Unassembled WGS sequence"/>
</dbReference>
<comment type="similarity">
    <text evidence="1">Belongs to the bacterial solute-binding protein 1 family.</text>
</comment>
<comment type="caution">
    <text evidence="4">The sequence shown here is derived from an EMBL/GenBank/DDBJ whole genome shotgun (WGS) entry which is preliminary data.</text>
</comment>
<dbReference type="SUPFAM" id="SSF53850">
    <property type="entry name" value="Periplasmic binding protein-like II"/>
    <property type="match status" value="1"/>
</dbReference>
<keyword evidence="3" id="KW-0732">Signal</keyword>
<dbReference type="Gene3D" id="3.40.190.10">
    <property type="entry name" value="Periplasmic binding protein-like II"/>
    <property type="match status" value="2"/>
</dbReference>